<feature type="transmembrane region" description="Helical" evidence="2">
    <location>
        <begin position="549"/>
        <end position="571"/>
    </location>
</feature>
<evidence type="ECO:0000256" key="2">
    <source>
        <dbReference type="SAM" id="Phobius"/>
    </source>
</evidence>
<feature type="transmembrane region" description="Helical" evidence="2">
    <location>
        <begin position="16"/>
        <end position="35"/>
    </location>
</feature>
<dbReference type="Gene3D" id="3.10.620.30">
    <property type="match status" value="1"/>
</dbReference>
<dbReference type="Proteomes" id="UP000063699">
    <property type="component" value="Chromosome"/>
</dbReference>
<gene>
    <name evidence="4" type="ORF">AOZ06_08895</name>
</gene>
<feature type="transmembrane region" description="Helical" evidence="2">
    <location>
        <begin position="41"/>
        <end position="60"/>
    </location>
</feature>
<dbReference type="PANTHER" id="PTHR42736:SF1">
    <property type="entry name" value="PROTEIN-GLUTAMINE GAMMA-GLUTAMYLTRANSFERASE"/>
    <property type="match status" value="1"/>
</dbReference>
<dbReference type="InterPro" id="IPR021878">
    <property type="entry name" value="TgpA_N"/>
</dbReference>
<dbReference type="OrthoDB" id="9804023at2"/>
<evidence type="ECO:0000259" key="3">
    <source>
        <dbReference type="SMART" id="SM00460"/>
    </source>
</evidence>
<dbReference type="EMBL" id="CP012752">
    <property type="protein sequence ID" value="ALG07031.1"/>
    <property type="molecule type" value="Genomic_DNA"/>
</dbReference>
<dbReference type="Pfam" id="PF11992">
    <property type="entry name" value="TgpA_N"/>
    <property type="match status" value="1"/>
</dbReference>
<proteinExistence type="predicted"/>
<dbReference type="SUPFAM" id="SSF54001">
    <property type="entry name" value="Cysteine proteinases"/>
    <property type="match status" value="1"/>
</dbReference>
<feature type="transmembrane region" description="Helical" evidence="2">
    <location>
        <begin position="121"/>
        <end position="140"/>
    </location>
</feature>
<keyword evidence="2" id="KW-1133">Transmembrane helix</keyword>
<dbReference type="InterPro" id="IPR002931">
    <property type="entry name" value="Transglutaminase-like"/>
</dbReference>
<keyword evidence="2" id="KW-0812">Transmembrane</keyword>
<dbReference type="InterPro" id="IPR038765">
    <property type="entry name" value="Papain-like_cys_pep_sf"/>
</dbReference>
<evidence type="ECO:0000313" key="5">
    <source>
        <dbReference type="Proteomes" id="UP000063699"/>
    </source>
</evidence>
<dbReference type="InterPro" id="IPR052901">
    <property type="entry name" value="Bact_TGase-like"/>
</dbReference>
<dbReference type="KEGG" id="kphy:AOZ06_08895"/>
<organism evidence="4 5">
    <name type="scientific">Kibdelosporangium phytohabitans</name>
    <dbReference type="NCBI Taxonomy" id="860235"/>
    <lineage>
        <taxon>Bacteria</taxon>
        <taxon>Bacillati</taxon>
        <taxon>Actinomycetota</taxon>
        <taxon>Actinomycetes</taxon>
        <taxon>Pseudonocardiales</taxon>
        <taxon>Pseudonocardiaceae</taxon>
        <taxon>Kibdelosporangium</taxon>
    </lineage>
</organism>
<feature type="transmembrane region" description="Helical" evidence="2">
    <location>
        <begin position="72"/>
        <end position="92"/>
    </location>
</feature>
<sequence length="680" mass="71726">MADGDRPVNTPSPVRIPAVWVLLAAAIPGLLFAPVFGLRPLLLPVGAVLVACYAAVELCLRVKALQPWRPLVAAVLGFLALCVAMFGVPSVGNLGTMVSGVTDSWQLVVQSTWPVRPGAEAMLFVPLLVLLAAVIGIELLRWPATALLPGIAVLVVSQAFAAVSGTMAVVAALGFAVVAAGLYIPRWPGLMLVPTVVLGVVGAAVGALIDVDEPYSVQRNDSAQVPLPRTISPLAEVAARLGKPDTPVFSYTTDGPVDRWRLVVLTRFNGVTWEPSDEYRRLGAQLGPPADAASVRYSARIQAPTGQWLPSQGLPASVTGAAPLIDPATGALLLPDRQGAVEYDLSWWEPQADEKLPDAALSSVDAPGGLGVIPPDIQELAATATGGMRPSFRTALLLEKYLRDNYKVVTGGVLPTGSGWPQLRDFLVQSKRGTSEQFAASYVAMARIVGIPARLAVGYRAPRTPVGAETIVHNRDILVWPEVAVAGFGWVPLDPAGGAGGAGPAPSRLAQITAQARDKVQPPDKVPEPPLPPPPPVPLPDPPFDYPKAVLWAIIGLVGPVLLALLVVPVTKIVRSLRRRRRTGADGVVAAWWEARDLMRAHGSRITPGMTPRDLARATSDASIVNALRGMAGQLDVALWSGSGADDHAVASAWAEVRQIRRTLAGRTWGARLRAVFAIR</sequence>
<keyword evidence="2" id="KW-0472">Membrane</keyword>
<dbReference type="STRING" id="860235.AOZ06_08895"/>
<feature type="domain" description="Transglutaminase-like" evidence="3">
    <location>
        <begin position="427"/>
        <end position="497"/>
    </location>
</feature>
<evidence type="ECO:0000313" key="4">
    <source>
        <dbReference type="EMBL" id="ALG07031.1"/>
    </source>
</evidence>
<evidence type="ECO:0000256" key="1">
    <source>
        <dbReference type="SAM" id="MobiDB-lite"/>
    </source>
</evidence>
<dbReference type="SMART" id="SM00460">
    <property type="entry name" value="TGc"/>
    <property type="match status" value="1"/>
</dbReference>
<keyword evidence="5" id="KW-1185">Reference proteome</keyword>
<protein>
    <recommendedName>
        <fullName evidence="3">Transglutaminase-like domain-containing protein</fullName>
    </recommendedName>
</protein>
<feature type="compositionally biased region" description="Pro residues" evidence="1">
    <location>
        <begin position="528"/>
        <end position="540"/>
    </location>
</feature>
<dbReference type="Pfam" id="PF01841">
    <property type="entry name" value="Transglut_core"/>
    <property type="match status" value="1"/>
</dbReference>
<feature type="region of interest" description="Disordered" evidence="1">
    <location>
        <begin position="515"/>
        <end position="540"/>
    </location>
</feature>
<dbReference type="PANTHER" id="PTHR42736">
    <property type="entry name" value="PROTEIN-GLUTAMINE GAMMA-GLUTAMYLTRANSFERASE"/>
    <property type="match status" value="1"/>
</dbReference>
<dbReference type="AlphaFoldDB" id="A0A0N7F2X3"/>
<feature type="transmembrane region" description="Helical" evidence="2">
    <location>
        <begin position="190"/>
        <end position="209"/>
    </location>
</feature>
<accession>A0A0N7F2X3</accession>
<feature type="transmembrane region" description="Helical" evidence="2">
    <location>
        <begin position="152"/>
        <end position="184"/>
    </location>
</feature>
<reference evidence="4 5" key="1">
    <citation type="submission" date="2015-07" db="EMBL/GenBank/DDBJ databases">
        <title>Genome sequencing of Kibdelosporangium phytohabitans.</title>
        <authorList>
            <person name="Qin S."/>
            <person name="Xing K."/>
        </authorList>
    </citation>
    <scope>NUCLEOTIDE SEQUENCE [LARGE SCALE GENOMIC DNA]</scope>
    <source>
        <strain evidence="4 5">KLBMP1111</strain>
    </source>
</reference>
<name>A0A0N7F2X3_9PSEU</name>
<feature type="compositionally biased region" description="Basic and acidic residues" evidence="1">
    <location>
        <begin position="516"/>
        <end position="527"/>
    </location>
</feature>